<dbReference type="InterPro" id="IPR011008">
    <property type="entry name" value="Dimeric_a/b-barrel"/>
</dbReference>
<dbReference type="AlphaFoldDB" id="A0AAT9FJR2"/>
<dbReference type="InterPro" id="IPR009874">
    <property type="entry name" value="DUF1428"/>
</dbReference>
<dbReference type="PIRSF" id="PIRSF007028">
    <property type="entry name" value="UCP007028"/>
    <property type="match status" value="1"/>
</dbReference>
<dbReference type="KEGG" id="osu:NT6N_12360"/>
<name>A0AAT9FJR2_9BACT</name>
<sequence length="120" mass="13538">MSQYIDGFVIPVPKEKIDAYKATATQAAAIWKEHGALEYRECVGDDMDIEDQIPFPKLADAKADEVVVFAYVVFESREARDAANKKIMADPRIEAMCEEVGRIFDCKRMAYGGFKTIVHQ</sequence>
<reference evidence="1" key="1">
    <citation type="submission" date="2024-07" db="EMBL/GenBank/DDBJ databases">
        <title>Complete genome sequence of Verrucomicrobiaceae bacterium NT6N.</title>
        <authorList>
            <person name="Huang C."/>
            <person name="Takami H."/>
            <person name="Hamasaki K."/>
        </authorList>
    </citation>
    <scope>NUCLEOTIDE SEQUENCE</scope>
    <source>
        <strain evidence="1">NT6N</strain>
    </source>
</reference>
<gene>
    <name evidence="1" type="ORF">NT6N_12360</name>
</gene>
<dbReference type="SUPFAM" id="SSF54909">
    <property type="entry name" value="Dimeric alpha+beta barrel"/>
    <property type="match status" value="1"/>
</dbReference>
<evidence type="ECO:0000313" key="1">
    <source>
        <dbReference type="EMBL" id="BDS06196.1"/>
    </source>
</evidence>
<dbReference type="EMBL" id="AP026866">
    <property type="protein sequence ID" value="BDS06196.1"/>
    <property type="molecule type" value="Genomic_DNA"/>
</dbReference>
<accession>A0AAT9FJR2</accession>
<proteinExistence type="predicted"/>
<organism evidence="1">
    <name type="scientific">Oceaniferula spumae</name>
    <dbReference type="NCBI Taxonomy" id="2979115"/>
    <lineage>
        <taxon>Bacteria</taxon>
        <taxon>Pseudomonadati</taxon>
        <taxon>Verrucomicrobiota</taxon>
        <taxon>Verrucomicrobiia</taxon>
        <taxon>Verrucomicrobiales</taxon>
        <taxon>Verrucomicrobiaceae</taxon>
        <taxon>Oceaniferula</taxon>
    </lineage>
</organism>
<evidence type="ECO:0008006" key="2">
    <source>
        <dbReference type="Google" id="ProtNLM"/>
    </source>
</evidence>
<dbReference type="Pfam" id="PF07237">
    <property type="entry name" value="DUF1428"/>
    <property type="match status" value="1"/>
</dbReference>
<protein>
    <recommendedName>
        <fullName evidence="2">DUF1428 domain-containing protein</fullName>
    </recommendedName>
</protein>
<dbReference type="Gene3D" id="3.30.70.100">
    <property type="match status" value="1"/>
</dbReference>